<dbReference type="KEGG" id="mas:Mahau_1550"/>
<dbReference type="Gene3D" id="3.90.1150.10">
    <property type="entry name" value="Aspartate Aminotransferase, domain 1"/>
    <property type="match status" value="1"/>
</dbReference>
<reference evidence="6 7" key="2">
    <citation type="journal article" date="2011" name="Stand. Genomic Sci.">
        <title>Complete genome sequence of Mahella australiensis type strain (50-1 BON).</title>
        <authorList>
            <person name="Sikorski J."/>
            <person name="Teshima H."/>
            <person name="Nolan M."/>
            <person name="Lucas S."/>
            <person name="Hammon N."/>
            <person name="Deshpande S."/>
            <person name="Cheng J.F."/>
            <person name="Pitluck S."/>
            <person name="Liolios K."/>
            <person name="Pagani I."/>
            <person name="Ivanova N."/>
            <person name="Huntemann M."/>
            <person name="Mavromatis K."/>
            <person name="Ovchinikova G."/>
            <person name="Pati A."/>
            <person name="Tapia R."/>
            <person name="Han C."/>
            <person name="Goodwin L."/>
            <person name="Chen A."/>
            <person name="Palaniappan K."/>
            <person name="Land M."/>
            <person name="Hauser L."/>
            <person name="Ngatchou-Djao O.D."/>
            <person name="Rohde M."/>
            <person name="Pukall R."/>
            <person name="Spring S."/>
            <person name="Abt B."/>
            <person name="Goker M."/>
            <person name="Detter J.C."/>
            <person name="Woyke T."/>
            <person name="Bristow J."/>
            <person name="Markowitz V."/>
            <person name="Hugenholtz P."/>
            <person name="Eisen J.A."/>
            <person name="Kyrpides N.C."/>
            <person name="Klenk H.P."/>
            <person name="Lapidus A."/>
        </authorList>
    </citation>
    <scope>NUCLEOTIDE SEQUENCE [LARGE SCALE GENOMIC DNA]</scope>
    <source>
        <strain evidence="7">DSM 15567 / CIP 107919 / 50-1 BON</strain>
    </source>
</reference>
<dbReference type="PIRSF" id="PIRSF000521">
    <property type="entry name" value="Transaminase_4ab_Lys_Orn"/>
    <property type="match status" value="1"/>
</dbReference>
<gene>
    <name evidence="5" type="primary">argD</name>
    <name evidence="6" type="ordered locus">Mahau_1550</name>
</gene>
<feature type="binding site" evidence="5">
    <location>
        <position position="144"/>
    </location>
    <ligand>
        <name>pyridoxal 5'-phosphate</name>
        <dbReference type="ChEBI" id="CHEBI:597326"/>
    </ligand>
</feature>
<feature type="binding site" evidence="5">
    <location>
        <position position="286"/>
    </location>
    <ligand>
        <name>N(2)-acetyl-L-ornithine</name>
        <dbReference type="ChEBI" id="CHEBI:57805"/>
    </ligand>
</feature>
<comment type="pathway">
    <text evidence="5">Amino-acid biosynthesis; L-arginine biosynthesis; N(2)-acetyl-L-ornithine from L-glutamate: step 4/4.</text>
</comment>
<keyword evidence="3 5" id="KW-0808">Transferase</keyword>
<dbReference type="PANTHER" id="PTHR11986:SF79">
    <property type="entry name" value="ACETYLORNITHINE AMINOTRANSFERASE, MITOCHONDRIAL"/>
    <property type="match status" value="1"/>
</dbReference>
<feature type="binding site" evidence="5">
    <location>
        <position position="287"/>
    </location>
    <ligand>
        <name>pyridoxal 5'-phosphate</name>
        <dbReference type="ChEBI" id="CHEBI:597326"/>
    </ligand>
</feature>
<dbReference type="EMBL" id="CP002360">
    <property type="protein sequence ID" value="AEE96739.1"/>
    <property type="molecule type" value="Genomic_DNA"/>
</dbReference>
<dbReference type="GO" id="GO:0030170">
    <property type="term" value="F:pyridoxal phosphate binding"/>
    <property type="evidence" value="ECO:0007669"/>
    <property type="project" value="InterPro"/>
</dbReference>
<dbReference type="GO" id="GO:0003992">
    <property type="term" value="F:N2-acetyl-L-ornithine:2-oxoglutarate 5-aminotransferase activity"/>
    <property type="evidence" value="ECO:0007669"/>
    <property type="project" value="UniProtKB-UniRule"/>
</dbReference>
<dbReference type="InterPro" id="IPR050103">
    <property type="entry name" value="Class-III_PLP-dep_AT"/>
</dbReference>
<sequence>MWGEMTVDLSEIIAADKRYYMNTFGERMPVAFDHGEGCVLYDKNSKAYIDFVAGIAVNALGYAHPALIDAVTEQAKKLIHCSSLYYIESQAKLAQILAENTCGDRVFFGNSGAEANEGAIKLARKYFYNQGQERYEIITAKASFHGRTLATLAATGQDKYHKPFEPMPAGFINIPFNDLEAVESAISPTTAAIMVEPVQGEGGVFVADNGYMKGLRKLCDENDLLLIFDEIQTGLGRTGKFFAYEHYGIEPDIFTSAKALGGGIPLGAVMAKEQVAAAFEPGDHGSTFGGGPLACAAGMAVVQTILDEQLSDYAAQTGQYFFDCLKQLQAEYGFITDVRGKGLMLGMELDQSINGKDIVKAAFCNGFLINCAGHNTLRFIPPLIITKNEIDMLIEMLDNILKAYL</sequence>
<feature type="binding site" evidence="5">
    <location>
        <begin position="112"/>
        <end position="113"/>
    </location>
    <ligand>
        <name>pyridoxal 5'-phosphate</name>
        <dbReference type="ChEBI" id="CHEBI:597326"/>
    </ligand>
</feature>
<evidence type="ECO:0000256" key="1">
    <source>
        <dbReference type="ARBA" id="ARBA00022576"/>
    </source>
</evidence>
<dbReference type="HAMAP" id="MF_01107">
    <property type="entry name" value="ArgD_aminotrans_3"/>
    <property type="match status" value="1"/>
</dbReference>
<dbReference type="AlphaFoldDB" id="F3ZYY0"/>
<reference evidence="7" key="1">
    <citation type="submission" date="2010-11" db="EMBL/GenBank/DDBJ databases">
        <title>The complete genome of Mahella australiensis DSM 15567.</title>
        <authorList>
            <consortium name="US DOE Joint Genome Institute (JGI-PGF)"/>
            <person name="Lucas S."/>
            <person name="Copeland A."/>
            <person name="Lapidus A."/>
            <person name="Bruce D."/>
            <person name="Goodwin L."/>
            <person name="Pitluck S."/>
            <person name="Kyrpides N."/>
            <person name="Mavromatis K."/>
            <person name="Pagani I."/>
            <person name="Ivanova N."/>
            <person name="Teshima H."/>
            <person name="Brettin T."/>
            <person name="Detter J.C."/>
            <person name="Han C."/>
            <person name="Tapia R."/>
            <person name="Land M."/>
            <person name="Hauser L."/>
            <person name="Markowitz V."/>
            <person name="Cheng J.-F."/>
            <person name="Hugenholtz P."/>
            <person name="Woyke T."/>
            <person name="Wu D."/>
            <person name="Spring S."/>
            <person name="Pukall R."/>
            <person name="Steenblock K."/>
            <person name="Schneider S."/>
            <person name="Klenk H.-P."/>
            <person name="Eisen J.A."/>
        </authorList>
    </citation>
    <scope>NUCLEOTIDE SEQUENCE [LARGE SCALE GENOMIC DNA]</scope>
    <source>
        <strain evidence="7">DSM 15567 / CIP 107919 / 50-1 BON</strain>
    </source>
</reference>
<dbReference type="Proteomes" id="UP000008457">
    <property type="component" value="Chromosome"/>
</dbReference>
<protein>
    <recommendedName>
        <fullName evidence="5">Acetylornithine aminotransferase</fullName>
        <shortName evidence="5">ACOAT</shortName>
        <ecNumber evidence="5">2.6.1.11</ecNumber>
    </recommendedName>
</protein>
<organism evidence="6 7">
    <name type="scientific">Mahella australiensis (strain DSM 15567 / CIP 107919 / 50-1 BON)</name>
    <dbReference type="NCBI Taxonomy" id="697281"/>
    <lineage>
        <taxon>Bacteria</taxon>
        <taxon>Bacillati</taxon>
        <taxon>Bacillota</taxon>
        <taxon>Clostridia</taxon>
        <taxon>Thermoanaerobacterales</taxon>
        <taxon>Thermoanaerobacterales Family IV. Incertae Sedis</taxon>
        <taxon>Mahella</taxon>
    </lineage>
</organism>
<dbReference type="SUPFAM" id="SSF53383">
    <property type="entry name" value="PLP-dependent transferases"/>
    <property type="match status" value="1"/>
</dbReference>
<dbReference type="GO" id="GO:0042802">
    <property type="term" value="F:identical protein binding"/>
    <property type="evidence" value="ECO:0007669"/>
    <property type="project" value="TreeGrafter"/>
</dbReference>
<dbReference type="eggNOG" id="COG4992">
    <property type="taxonomic scope" value="Bacteria"/>
</dbReference>
<proteinExistence type="inferred from homology"/>
<evidence type="ECO:0000256" key="2">
    <source>
        <dbReference type="ARBA" id="ARBA00022605"/>
    </source>
</evidence>
<comment type="subunit">
    <text evidence="5">Homodimer.</text>
</comment>
<dbReference type="PANTHER" id="PTHR11986">
    <property type="entry name" value="AMINOTRANSFERASE CLASS III"/>
    <property type="match status" value="1"/>
</dbReference>
<evidence type="ECO:0000256" key="5">
    <source>
        <dbReference type="HAMAP-Rule" id="MF_01107"/>
    </source>
</evidence>
<keyword evidence="7" id="KW-1185">Reference proteome</keyword>
<feature type="binding site" evidence="5">
    <location>
        <begin position="229"/>
        <end position="232"/>
    </location>
    <ligand>
        <name>pyridoxal 5'-phosphate</name>
        <dbReference type="ChEBI" id="CHEBI:597326"/>
    </ligand>
</feature>
<comment type="subcellular location">
    <subcellularLocation>
        <location evidence="5">Cytoplasm</location>
    </subcellularLocation>
</comment>
<comment type="catalytic activity">
    <reaction evidence="5">
        <text>N(2)-acetyl-L-ornithine + 2-oxoglutarate = N-acetyl-L-glutamate 5-semialdehyde + L-glutamate</text>
        <dbReference type="Rhea" id="RHEA:18049"/>
        <dbReference type="ChEBI" id="CHEBI:16810"/>
        <dbReference type="ChEBI" id="CHEBI:29123"/>
        <dbReference type="ChEBI" id="CHEBI:29985"/>
        <dbReference type="ChEBI" id="CHEBI:57805"/>
        <dbReference type="EC" id="2.6.1.11"/>
    </reaction>
</comment>
<dbReference type="FunFam" id="3.40.640.10:FF:000004">
    <property type="entry name" value="Acetylornithine aminotransferase"/>
    <property type="match status" value="1"/>
</dbReference>
<keyword evidence="1 5" id="KW-0032">Aminotransferase</keyword>
<name>F3ZYY0_MAHA5</name>
<keyword evidence="2 5" id="KW-0028">Amino-acid biosynthesis</keyword>
<feature type="binding site" evidence="5">
    <location>
        <position position="147"/>
    </location>
    <ligand>
        <name>N(2)-acetyl-L-ornithine</name>
        <dbReference type="ChEBI" id="CHEBI:57805"/>
    </ligand>
</feature>
<comment type="similarity">
    <text evidence="5">Belongs to the class-III pyridoxal-phosphate-dependent aminotransferase family. ArgD subfamily.</text>
</comment>
<dbReference type="InterPro" id="IPR049704">
    <property type="entry name" value="Aminotrans_3_PPA_site"/>
</dbReference>
<evidence type="ECO:0000256" key="3">
    <source>
        <dbReference type="ARBA" id="ARBA00022679"/>
    </source>
</evidence>
<keyword evidence="4 5" id="KW-0663">Pyridoxal phosphate</keyword>
<dbReference type="PROSITE" id="PS00600">
    <property type="entry name" value="AA_TRANSFER_CLASS_3"/>
    <property type="match status" value="1"/>
</dbReference>
<dbReference type="HOGENOM" id="CLU_016922_10_1_9"/>
<accession>F3ZYY0</accession>
<dbReference type="UniPathway" id="UPA00068">
    <property type="reaction ID" value="UER00109"/>
</dbReference>
<comment type="miscellaneous">
    <text evidence="5">May also have succinyldiaminopimelate aminotransferase activity, thus carrying out the corresponding step in lysine biosynthesis.</text>
</comment>
<comment type="cofactor">
    <cofactor evidence="5">
        <name>pyridoxal 5'-phosphate</name>
        <dbReference type="ChEBI" id="CHEBI:597326"/>
    </cofactor>
    <text evidence="5">Binds 1 pyridoxal phosphate per subunit.</text>
</comment>
<dbReference type="NCBIfam" id="TIGR00707">
    <property type="entry name" value="argD"/>
    <property type="match status" value="1"/>
</dbReference>
<keyword evidence="5" id="KW-0055">Arginine biosynthesis</keyword>
<dbReference type="GO" id="GO:0006526">
    <property type="term" value="P:L-arginine biosynthetic process"/>
    <property type="evidence" value="ECO:0007669"/>
    <property type="project" value="UniProtKB-UniRule"/>
</dbReference>
<evidence type="ECO:0000313" key="6">
    <source>
        <dbReference type="EMBL" id="AEE96739.1"/>
    </source>
</evidence>
<dbReference type="Pfam" id="PF00202">
    <property type="entry name" value="Aminotran_3"/>
    <property type="match status" value="1"/>
</dbReference>
<evidence type="ECO:0000256" key="4">
    <source>
        <dbReference type="ARBA" id="ARBA00022898"/>
    </source>
</evidence>
<dbReference type="STRING" id="697281.Mahau_1550"/>
<feature type="modified residue" description="N6-(pyridoxal phosphate)lysine" evidence="5">
    <location>
        <position position="258"/>
    </location>
</feature>
<dbReference type="InterPro" id="IPR015422">
    <property type="entry name" value="PyrdxlP-dep_Trfase_small"/>
</dbReference>
<dbReference type="GO" id="GO:0005737">
    <property type="term" value="C:cytoplasm"/>
    <property type="evidence" value="ECO:0007669"/>
    <property type="project" value="UniProtKB-SubCell"/>
</dbReference>
<evidence type="ECO:0000313" key="7">
    <source>
        <dbReference type="Proteomes" id="UP000008457"/>
    </source>
</evidence>
<dbReference type="InterPro" id="IPR015424">
    <property type="entry name" value="PyrdxlP-dep_Trfase"/>
</dbReference>
<dbReference type="InterPro" id="IPR015421">
    <property type="entry name" value="PyrdxlP-dep_Trfase_major"/>
</dbReference>
<dbReference type="EC" id="2.6.1.11" evidence="5"/>
<keyword evidence="5" id="KW-0963">Cytoplasm</keyword>
<dbReference type="NCBIfam" id="NF002325">
    <property type="entry name" value="PRK01278.1"/>
    <property type="match status" value="1"/>
</dbReference>
<dbReference type="Gene3D" id="3.40.640.10">
    <property type="entry name" value="Type I PLP-dependent aspartate aminotransferase-like (Major domain)"/>
    <property type="match status" value="1"/>
</dbReference>
<dbReference type="CDD" id="cd00610">
    <property type="entry name" value="OAT_like"/>
    <property type="match status" value="1"/>
</dbReference>
<dbReference type="InterPro" id="IPR004636">
    <property type="entry name" value="AcOrn/SuccOrn_fam"/>
</dbReference>
<dbReference type="InterPro" id="IPR005814">
    <property type="entry name" value="Aminotrans_3"/>
</dbReference>